<organism evidence="5 6">
    <name type="scientific">Candidatus Nitrosocaldus cavascurensis</name>
    <dbReference type="NCBI Taxonomy" id="2058097"/>
    <lineage>
        <taxon>Archaea</taxon>
        <taxon>Nitrososphaerota</taxon>
        <taxon>Nitrososphaeria</taxon>
        <taxon>Candidatus Nitrosocaldales</taxon>
        <taxon>Candidatus Nitrosocaldaceae</taxon>
        <taxon>Candidatus Nitrosocaldus</taxon>
    </lineage>
</organism>
<evidence type="ECO:0000256" key="2">
    <source>
        <dbReference type="ARBA" id="ARBA00025765"/>
    </source>
</evidence>
<comment type="function">
    <text evidence="3">DNA-dependent RNA polymerase (RNAP) catalyzes the transcription of DNA into RNA using the four ribonucleoside triphosphates as substrates.</text>
</comment>
<dbReference type="GeneID" id="41595485"/>
<gene>
    <name evidence="3 5" type="primary">rpoH</name>
    <name evidence="3" type="synonym">rpo5</name>
    <name evidence="5" type="ORF">NCAV_1496</name>
</gene>
<dbReference type="InterPro" id="IPR014381">
    <property type="entry name" value="Arch_Rpo5/euc_Rpb5"/>
</dbReference>
<evidence type="ECO:0000259" key="4">
    <source>
        <dbReference type="Pfam" id="PF01191"/>
    </source>
</evidence>
<evidence type="ECO:0000256" key="1">
    <source>
        <dbReference type="ARBA" id="ARBA00023163"/>
    </source>
</evidence>
<name>A0A2K5ASN6_9ARCH</name>
<keyword evidence="3" id="KW-0963">Cytoplasm</keyword>
<dbReference type="EMBL" id="LT981265">
    <property type="protein sequence ID" value="SPC34662.1"/>
    <property type="molecule type" value="Genomic_DNA"/>
</dbReference>
<dbReference type="SUPFAM" id="SSF55287">
    <property type="entry name" value="RPB5-like RNA polymerase subunit"/>
    <property type="match status" value="1"/>
</dbReference>
<dbReference type="InterPro" id="IPR020608">
    <property type="entry name" value="RNA_pol_subH/Rpb5_CS"/>
</dbReference>
<dbReference type="NCBIfam" id="NF007129">
    <property type="entry name" value="PRK09570.1"/>
    <property type="match status" value="1"/>
</dbReference>
<keyword evidence="6" id="KW-1185">Reference proteome</keyword>
<dbReference type="EC" id="2.7.7.6" evidence="3"/>
<reference evidence="6" key="1">
    <citation type="submission" date="2018-01" db="EMBL/GenBank/DDBJ databases">
        <authorList>
            <person name="Kerou L M."/>
        </authorList>
    </citation>
    <scope>NUCLEOTIDE SEQUENCE [LARGE SCALE GENOMIC DNA]</scope>
    <source>
        <strain evidence="6">SCU2</strain>
    </source>
</reference>
<dbReference type="PANTHER" id="PTHR10535:SF0">
    <property type="entry name" value="DNA-DIRECTED RNA POLYMERASES I, II, AND III SUBUNIT RPABC1"/>
    <property type="match status" value="1"/>
</dbReference>
<dbReference type="GO" id="GO:0003899">
    <property type="term" value="F:DNA-directed RNA polymerase activity"/>
    <property type="evidence" value="ECO:0007669"/>
    <property type="project" value="UniProtKB-UniRule"/>
</dbReference>
<dbReference type="GO" id="GO:0003677">
    <property type="term" value="F:DNA binding"/>
    <property type="evidence" value="ECO:0007669"/>
    <property type="project" value="InterPro"/>
</dbReference>
<dbReference type="KEGG" id="ncv:NCAV_1496"/>
<keyword evidence="1 3" id="KW-0804">Transcription</keyword>
<evidence type="ECO:0000313" key="5">
    <source>
        <dbReference type="EMBL" id="SPC34662.1"/>
    </source>
</evidence>
<feature type="domain" description="RNA polymerase subunit H/Rpb5 C-terminal" evidence="4">
    <location>
        <begin position="6"/>
        <end position="75"/>
    </location>
</feature>
<keyword evidence="3 5" id="KW-0240">DNA-directed RNA polymerase</keyword>
<accession>A0A2K5ASN6</accession>
<proteinExistence type="inferred from homology"/>
<dbReference type="InterPro" id="IPR000783">
    <property type="entry name" value="RNA_pol_subH/Rpb5_C"/>
</dbReference>
<dbReference type="Gene3D" id="3.90.940.20">
    <property type="entry name" value="RPB5-like RNA polymerase subunit"/>
    <property type="match status" value="1"/>
</dbReference>
<evidence type="ECO:0000256" key="3">
    <source>
        <dbReference type="HAMAP-Rule" id="MF_00025"/>
    </source>
</evidence>
<dbReference type="InterPro" id="IPR035913">
    <property type="entry name" value="RPB5-like_sf"/>
</dbReference>
<evidence type="ECO:0000313" key="6">
    <source>
        <dbReference type="Proteomes" id="UP000236248"/>
    </source>
</evidence>
<dbReference type="GO" id="GO:0005737">
    <property type="term" value="C:cytoplasm"/>
    <property type="evidence" value="ECO:0007669"/>
    <property type="project" value="UniProtKB-SubCell"/>
</dbReference>
<dbReference type="AlphaFoldDB" id="A0A2K5ASN6"/>
<dbReference type="GO" id="GO:0042797">
    <property type="term" value="P:tRNA transcription by RNA polymerase III"/>
    <property type="evidence" value="ECO:0007669"/>
    <property type="project" value="TreeGrafter"/>
</dbReference>
<dbReference type="HAMAP" id="MF_00025">
    <property type="entry name" value="RNApol_Rpo5_RPB5"/>
    <property type="match status" value="1"/>
</dbReference>
<keyword evidence="3 5" id="KW-0808">Transferase</keyword>
<dbReference type="GO" id="GO:0000428">
    <property type="term" value="C:DNA-directed RNA polymerase complex"/>
    <property type="evidence" value="ECO:0007669"/>
    <property type="project" value="UniProtKB-KW"/>
</dbReference>
<dbReference type="RefSeq" id="WP_103287876.1">
    <property type="nucleotide sequence ID" value="NZ_LT981265.1"/>
</dbReference>
<dbReference type="PROSITE" id="PS01110">
    <property type="entry name" value="RNA_POL_H_23KD"/>
    <property type="match status" value="1"/>
</dbReference>
<comment type="subcellular location">
    <subcellularLocation>
        <location evidence="3">Cytoplasm</location>
    </subcellularLocation>
</comment>
<comment type="catalytic activity">
    <reaction evidence="3">
        <text>RNA(n) + a ribonucleoside 5'-triphosphate = RNA(n+1) + diphosphate</text>
        <dbReference type="Rhea" id="RHEA:21248"/>
        <dbReference type="Rhea" id="RHEA-COMP:14527"/>
        <dbReference type="Rhea" id="RHEA-COMP:17342"/>
        <dbReference type="ChEBI" id="CHEBI:33019"/>
        <dbReference type="ChEBI" id="CHEBI:61557"/>
        <dbReference type="ChEBI" id="CHEBI:140395"/>
        <dbReference type="EC" id="2.7.7.6"/>
    </reaction>
</comment>
<dbReference type="Proteomes" id="UP000236248">
    <property type="component" value="Chromosome NCAV"/>
</dbReference>
<keyword evidence="3 5" id="KW-0548">Nucleotidyltransferase</keyword>
<sequence length="78" mass="9003">MSNRMIRHEYVPEHILLSKEEAEEVLKRYHVKPNQLPFILASDPAIRNLNAKPGDIVKIIRKSPTAGVSIYYRYVVEG</sequence>
<dbReference type="GO" id="GO:0006366">
    <property type="term" value="P:transcription by RNA polymerase II"/>
    <property type="evidence" value="ECO:0007669"/>
    <property type="project" value="TreeGrafter"/>
</dbReference>
<dbReference type="PANTHER" id="PTHR10535">
    <property type="entry name" value="DNA-DIRECTED RNA POLYMERASES I, II, AND III SUBUNIT RPABC1"/>
    <property type="match status" value="1"/>
</dbReference>
<dbReference type="Pfam" id="PF01191">
    <property type="entry name" value="RNA_pol_Rpb5_C"/>
    <property type="match status" value="1"/>
</dbReference>
<comment type="similarity">
    <text evidence="2 3">Belongs to the archaeal Rpo5/eukaryotic RPB5 RNA polymerase subunit family.</text>
</comment>
<protein>
    <recommendedName>
        <fullName evidence="3">DNA-directed RNA polymerase subunit Rpo5</fullName>
        <ecNumber evidence="3">2.7.7.6</ecNumber>
    </recommendedName>
    <alternativeName>
        <fullName evidence="3">DNA-directed RNA polymerase subunit H</fullName>
    </alternativeName>
</protein>
<dbReference type="GO" id="GO:0006362">
    <property type="term" value="P:transcription elongation by RNA polymerase I"/>
    <property type="evidence" value="ECO:0007669"/>
    <property type="project" value="TreeGrafter"/>
</dbReference>
<comment type="subunit">
    <text evidence="3">Part of the RNA polymerase complex.</text>
</comment>